<evidence type="ECO:0000259" key="2">
    <source>
        <dbReference type="Pfam" id="PF03781"/>
    </source>
</evidence>
<dbReference type="Proteomes" id="UP001430990">
    <property type="component" value="Chromosome"/>
</dbReference>
<dbReference type="InterPro" id="IPR042095">
    <property type="entry name" value="SUMF_sf"/>
</dbReference>
<dbReference type="Gene3D" id="3.90.1580.10">
    <property type="entry name" value="paralog of FGE (formylglycine-generating enzyme)"/>
    <property type="match status" value="1"/>
</dbReference>
<dbReference type="EMBL" id="CP088100">
    <property type="protein sequence ID" value="UFW83228.1"/>
    <property type="molecule type" value="Genomic_DNA"/>
</dbReference>
<dbReference type="PANTHER" id="PTHR23150:SF19">
    <property type="entry name" value="FORMYLGLYCINE-GENERATING ENZYME"/>
    <property type="match status" value="1"/>
</dbReference>
<protein>
    <submittedName>
        <fullName evidence="3">Formylglycine-generating enzyme family protein</fullName>
    </submittedName>
</protein>
<organism evidence="3 4">
    <name type="scientific">Bradyrhizobium barranii</name>
    <dbReference type="NCBI Taxonomy" id="2992140"/>
    <lineage>
        <taxon>Bacteria</taxon>
        <taxon>Pseudomonadati</taxon>
        <taxon>Pseudomonadota</taxon>
        <taxon>Alphaproteobacteria</taxon>
        <taxon>Hyphomicrobiales</taxon>
        <taxon>Nitrobacteraceae</taxon>
        <taxon>Bradyrhizobium</taxon>
    </lineage>
</organism>
<accession>A0ABY3QBN4</accession>
<dbReference type="SUPFAM" id="SSF56436">
    <property type="entry name" value="C-type lectin-like"/>
    <property type="match status" value="1"/>
</dbReference>
<reference evidence="3" key="1">
    <citation type="submission" date="2021-11" db="EMBL/GenBank/DDBJ databases">
        <title>Australian commercial rhizobial inoculants.</title>
        <authorList>
            <person name="Kohlmeier M.G."/>
            <person name="O'Hara G.W."/>
            <person name="Colombi E."/>
            <person name="Ramsay J.P."/>
            <person name="Terpolilli J."/>
        </authorList>
    </citation>
    <scope>NUCLEOTIDE SEQUENCE</scope>
    <source>
        <strain evidence="3">CC829</strain>
    </source>
</reference>
<feature type="region of interest" description="Disordered" evidence="1">
    <location>
        <begin position="1"/>
        <end position="23"/>
    </location>
</feature>
<feature type="compositionally biased region" description="Polar residues" evidence="1">
    <location>
        <begin position="9"/>
        <end position="18"/>
    </location>
</feature>
<feature type="domain" description="Sulfatase-modifying factor enzyme-like" evidence="2">
    <location>
        <begin position="22"/>
        <end position="324"/>
    </location>
</feature>
<gene>
    <name evidence="3" type="ORF">BjapCC829_24990</name>
</gene>
<evidence type="ECO:0000313" key="4">
    <source>
        <dbReference type="Proteomes" id="UP001430990"/>
    </source>
</evidence>
<dbReference type="PANTHER" id="PTHR23150">
    <property type="entry name" value="SULFATASE MODIFYING FACTOR 1, 2"/>
    <property type="match status" value="1"/>
</dbReference>
<sequence>MKLADTKSPPDSGQSYQHPTGEGMLFVPGGTFRMGSDRHYPEEAPVHRVTVDAFWMDCHPVTNRQFKAFAKATGHVTVAEIAPDPKDYPGILPHMVYAGSLMFSPPAHPVGLRDFSQWWTFAKGANWRHPYGPGSDLRGLDDHPVVHVAFSDALAYAKWAGKDLPTEAEWEFAARGGLDGAEFAWGDEFAPGGRHMANTWQGEFPRQNTRDDGYERTSPVTAFPPNGYGLRDMIGNVWEWTSDWYSPRHEADAAKACCIPENPRGGREADSYDPRTTNVKIPRKVIKGGSHLCAPNYCRRYRPAARHAEPIDTSTSHLGFRCIRRGVSNAS</sequence>
<evidence type="ECO:0000256" key="1">
    <source>
        <dbReference type="SAM" id="MobiDB-lite"/>
    </source>
</evidence>
<dbReference type="RefSeq" id="WP_063983118.1">
    <property type="nucleotide sequence ID" value="NZ_CP088100.1"/>
</dbReference>
<dbReference type="InterPro" id="IPR005532">
    <property type="entry name" value="SUMF_dom"/>
</dbReference>
<dbReference type="InterPro" id="IPR051043">
    <property type="entry name" value="Sulfatase_Mod_Factor_Kinase"/>
</dbReference>
<keyword evidence="4" id="KW-1185">Reference proteome</keyword>
<dbReference type="InterPro" id="IPR016187">
    <property type="entry name" value="CTDL_fold"/>
</dbReference>
<evidence type="ECO:0000313" key="3">
    <source>
        <dbReference type="EMBL" id="UFW83228.1"/>
    </source>
</evidence>
<dbReference type="Pfam" id="PF03781">
    <property type="entry name" value="FGE-sulfatase"/>
    <property type="match status" value="1"/>
</dbReference>
<proteinExistence type="predicted"/>
<name>A0ABY3QBN4_9BRAD</name>